<dbReference type="AlphaFoldDB" id="A0A0E9VRX8"/>
<sequence length="44" mass="4990">MNRFDRVRFSTTLNVARLQISCLVAAIVFPRITAASPLQCMKLH</sequence>
<protein>
    <submittedName>
        <fullName evidence="1">Uncharacterized protein</fullName>
    </submittedName>
</protein>
<accession>A0A0E9VRX8</accession>
<name>A0A0E9VRX8_ANGAN</name>
<proteinExistence type="predicted"/>
<reference evidence="1" key="2">
    <citation type="journal article" date="2015" name="Fish Shellfish Immunol.">
        <title>Early steps in the European eel (Anguilla anguilla)-Vibrio vulnificus interaction in the gills: Role of the RtxA13 toxin.</title>
        <authorList>
            <person name="Callol A."/>
            <person name="Pajuelo D."/>
            <person name="Ebbesson L."/>
            <person name="Teles M."/>
            <person name="MacKenzie S."/>
            <person name="Amaro C."/>
        </authorList>
    </citation>
    <scope>NUCLEOTIDE SEQUENCE</scope>
</reference>
<dbReference type="EMBL" id="GBXM01027825">
    <property type="protein sequence ID" value="JAH80752.1"/>
    <property type="molecule type" value="Transcribed_RNA"/>
</dbReference>
<reference evidence="1" key="1">
    <citation type="submission" date="2014-11" db="EMBL/GenBank/DDBJ databases">
        <authorList>
            <person name="Amaro Gonzalez C."/>
        </authorList>
    </citation>
    <scope>NUCLEOTIDE SEQUENCE</scope>
</reference>
<evidence type="ECO:0000313" key="1">
    <source>
        <dbReference type="EMBL" id="JAH80752.1"/>
    </source>
</evidence>
<organism evidence="1">
    <name type="scientific">Anguilla anguilla</name>
    <name type="common">European freshwater eel</name>
    <name type="synonym">Muraena anguilla</name>
    <dbReference type="NCBI Taxonomy" id="7936"/>
    <lineage>
        <taxon>Eukaryota</taxon>
        <taxon>Metazoa</taxon>
        <taxon>Chordata</taxon>
        <taxon>Craniata</taxon>
        <taxon>Vertebrata</taxon>
        <taxon>Euteleostomi</taxon>
        <taxon>Actinopterygii</taxon>
        <taxon>Neopterygii</taxon>
        <taxon>Teleostei</taxon>
        <taxon>Anguilliformes</taxon>
        <taxon>Anguillidae</taxon>
        <taxon>Anguilla</taxon>
    </lineage>
</organism>